<evidence type="ECO:0000313" key="2">
    <source>
        <dbReference type="Proteomes" id="UP001596379"/>
    </source>
</evidence>
<protein>
    <submittedName>
        <fullName evidence="1">Uncharacterized protein</fullName>
    </submittedName>
</protein>
<accession>A0ABW2J5D9</accession>
<keyword evidence="2" id="KW-1185">Reference proteome</keyword>
<sequence>MNEPNPADLIECLSKLEYALRQSMTVREDQDEPAQPEHKTEAARYGIALEPTVTKGDLLNAVQTLVRAMQKQSPRN</sequence>
<reference evidence="2" key="1">
    <citation type="journal article" date="2019" name="Int. J. Syst. Evol. Microbiol.">
        <title>The Global Catalogue of Microorganisms (GCM) 10K type strain sequencing project: providing services to taxonomists for standard genome sequencing and annotation.</title>
        <authorList>
            <consortium name="The Broad Institute Genomics Platform"/>
            <consortium name="The Broad Institute Genome Sequencing Center for Infectious Disease"/>
            <person name="Wu L."/>
            <person name="Ma J."/>
        </authorList>
    </citation>
    <scope>NUCLEOTIDE SEQUENCE [LARGE SCALE GENOMIC DNA]</scope>
    <source>
        <strain evidence="2">CCUG 36956</strain>
    </source>
</reference>
<dbReference type="EMBL" id="JBHTCC010000001">
    <property type="protein sequence ID" value="MFC7298318.1"/>
    <property type="molecule type" value="Genomic_DNA"/>
</dbReference>
<comment type="caution">
    <text evidence="1">The sequence shown here is derived from an EMBL/GenBank/DDBJ whole genome shotgun (WGS) entry which is preliminary data.</text>
</comment>
<gene>
    <name evidence="1" type="ORF">ACFQO0_07700</name>
</gene>
<proteinExistence type="predicted"/>
<name>A0ABW2J5D9_9BURK</name>
<organism evidence="1 2">
    <name type="scientific">Herminiimonas aquatilis</name>
    <dbReference type="NCBI Taxonomy" id="345342"/>
    <lineage>
        <taxon>Bacteria</taxon>
        <taxon>Pseudomonadati</taxon>
        <taxon>Pseudomonadota</taxon>
        <taxon>Betaproteobacteria</taxon>
        <taxon>Burkholderiales</taxon>
        <taxon>Oxalobacteraceae</taxon>
        <taxon>Herminiimonas</taxon>
    </lineage>
</organism>
<evidence type="ECO:0000313" key="1">
    <source>
        <dbReference type="EMBL" id="MFC7298318.1"/>
    </source>
</evidence>
<dbReference type="Proteomes" id="UP001596379">
    <property type="component" value="Unassembled WGS sequence"/>
</dbReference>
<dbReference type="RefSeq" id="WP_382233431.1">
    <property type="nucleotide sequence ID" value="NZ_JBHTCC010000001.1"/>
</dbReference>